<dbReference type="PANTHER" id="PTHR28133:SF1">
    <property type="entry name" value="REQUIRED FOR RESPIRATORY GROWTH PROTEIN 7, MITOCHONDRIAL"/>
    <property type="match status" value="1"/>
</dbReference>
<gene>
    <name evidence="4" type="ORF">QBC46DRAFT_384653</name>
</gene>
<dbReference type="PANTHER" id="PTHR28133">
    <property type="entry name" value="REQUIRED FOR RESPIRATORY GROWTH PROTEIN 7, MITOCHONDRIAL"/>
    <property type="match status" value="1"/>
</dbReference>
<evidence type="ECO:0000313" key="5">
    <source>
        <dbReference type="Proteomes" id="UP001303473"/>
    </source>
</evidence>
<sequence>MFALHRAGAGRRAAPAAAIGKWQHVLPNSKRWLGGLGLRKLLHTSPRLQRSSSNHDDISEDSDDGLIYPDPPTTAHSDLDSFLRYSERTGLDPKSTVFVGTHYEYTVAAALSRFGFRLRRIGGASDAGIDLLGTWSVSSAATPARPQFNLRALVQCKAIQKSAGPRLVRELEGAFVGAPAGWRGPGGLVGFLVADRPATKGIRESLGRSRWPMGFISCSRAGHVEQILWNRRAEDEGLQGLGVAMRYSQPQGEEATDEQQQQLVLTLNGKHLPYVQ</sequence>
<dbReference type="EMBL" id="MU853793">
    <property type="protein sequence ID" value="KAK3940634.1"/>
    <property type="molecule type" value="Genomic_DNA"/>
</dbReference>
<comment type="caution">
    <text evidence="4">The sequence shown here is derived from an EMBL/GenBank/DDBJ whole genome shotgun (WGS) entry which is preliminary data.</text>
</comment>
<proteinExistence type="predicted"/>
<dbReference type="GO" id="GO:0005739">
    <property type="term" value="C:mitochondrion"/>
    <property type="evidence" value="ECO:0007669"/>
    <property type="project" value="UniProtKB-SubCell"/>
</dbReference>
<keyword evidence="5" id="KW-1185">Reference proteome</keyword>
<reference evidence="5" key="1">
    <citation type="journal article" date="2023" name="Mol. Phylogenet. Evol.">
        <title>Genome-scale phylogeny and comparative genomics of the fungal order Sordariales.</title>
        <authorList>
            <person name="Hensen N."/>
            <person name="Bonometti L."/>
            <person name="Westerberg I."/>
            <person name="Brannstrom I.O."/>
            <person name="Guillou S."/>
            <person name="Cros-Aarteil S."/>
            <person name="Calhoun S."/>
            <person name="Haridas S."/>
            <person name="Kuo A."/>
            <person name="Mondo S."/>
            <person name="Pangilinan J."/>
            <person name="Riley R."/>
            <person name="LaButti K."/>
            <person name="Andreopoulos B."/>
            <person name="Lipzen A."/>
            <person name="Chen C."/>
            <person name="Yan M."/>
            <person name="Daum C."/>
            <person name="Ng V."/>
            <person name="Clum A."/>
            <person name="Steindorff A."/>
            <person name="Ohm R.A."/>
            <person name="Martin F."/>
            <person name="Silar P."/>
            <person name="Natvig D.O."/>
            <person name="Lalanne C."/>
            <person name="Gautier V."/>
            <person name="Ament-Velasquez S.L."/>
            <person name="Kruys A."/>
            <person name="Hutchinson M.I."/>
            <person name="Powell A.J."/>
            <person name="Barry K."/>
            <person name="Miller A.N."/>
            <person name="Grigoriev I.V."/>
            <person name="Debuchy R."/>
            <person name="Gladieux P."/>
            <person name="Hiltunen Thoren M."/>
            <person name="Johannesson H."/>
        </authorList>
    </citation>
    <scope>NUCLEOTIDE SEQUENCE [LARGE SCALE GENOMIC DNA]</scope>
    <source>
        <strain evidence="5">CBS 340.73</strain>
    </source>
</reference>
<feature type="region of interest" description="Disordered" evidence="3">
    <location>
        <begin position="47"/>
        <end position="74"/>
    </location>
</feature>
<dbReference type="AlphaFoldDB" id="A0AAN6N8Y8"/>
<dbReference type="Proteomes" id="UP001303473">
    <property type="component" value="Unassembled WGS sequence"/>
</dbReference>
<protein>
    <recommendedName>
        <fullName evidence="6">Required for respiratory growth protein 7, mitochondrial</fullName>
    </recommendedName>
</protein>
<dbReference type="InterPro" id="IPR018828">
    <property type="entry name" value="RRG7"/>
</dbReference>
<evidence type="ECO:0000256" key="1">
    <source>
        <dbReference type="ARBA" id="ARBA00004173"/>
    </source>
</evidence>
<evidence type="ECO:0008006" key="6">
    <source>
        <dbReference type="Google" id="ProtNLM"/>
    </source>
</evidence>
<accession>A0AAN6N8Y8</accession>
<keyword evidence="2" id="KW-0496">Mitochondrion</keyword>
<dbReference type="Pfam" id="PF10356">
    <property type="entry name" value="RRG7"/>
    <property type="match status" value="2"/>
</dbReference>
<evidence type="ECO:0000256" key="3">
    <source>
        <dbReference type="SAM" id="MobiDB-lite"/>
    </source>
</evidence>
<evidence type="ECO:0000256" key="2">
    <source>
        <dbReference type="ARBA" id="ARBA00023128"/>
    </source>
</evidence>
<name>A0AAN6N8Y8_9PEZI</name>
<comment type="subcellular location">
    <subcellularLocation>
        <location evidence="1">Mitochondrion</location>
    </subcellularLocation>
</comment>
<organism evidence="4 5">
    <name type="scientific">Diplogelasinospora grovesii</name>
    <dbReference type="NCBI Taxonomy" id="303347"/>
    <lineage>
        <taxon>Eukaryota</taxon>
        <taxon>Fungi</taxon>
        <taxon>Dikarya</taxon>
        <taxon>Ascomycota</taxon>
        <taxon>Pezizomycotina</taxon>
        <taxon>Sordariomycetes</taxon>
        <taxon>Sordariomycetidae</taxon>
        <taxon>Sordariales</taxon>
        <taxon>Diplogelasinosporaceae</taxon>
        <taxon>Diplogelasinospora</taxon>
    </lineage>
</organism>
<evidence type="ECO:0000313" key="4">
    <source>
        <dbReference type="EMBL" id="KAK3940634.1"/>
    </source>
</evidence>